<proteinExistence type="inferred from homology"/>
<evidence type="ECO:0000256" key="6">
    <source>
        <dbReference type="ARBA" id="ARBA00022490"/>
    </source>
</evidence>
<evidence type="ECO:0000256" key="8">
    <source>
        <dbReference type="SAM" id="MobiDB-lite"/>
    </source>
</evidence>
<name>A0AAW0DVB5_9AGAR</name>
<keyword evidence="11" id="KW-1185">Reference proteome</keyword>
<sequence length="317" mass="35527">MSAERTVPDMDELVQRWVALGDRTLPKDASKAIPGKKSAPSGRSLKPSKKKVLSAEERLRETERTIQVKIQNEDDLRVLAPLVQRKYEEITEPELPLPKPETICPYCDLPLPRSPSAKLQLMLNTALQKSTADPRPDNSLGRIALTAVKAPICAQHRLERDLIPKAQYNGWKEVIDFEDVERRIESMASFLQTLVDDTSGDENGLRASNFFWTNAVKVTNKANVGLAGNFSNFHFTQPGYYGERGQQIIHKTLLRVLKMSEETALPLTVLQLISFVLMPEVATRLIMDDMGIDYAKAIENLIASSTYGAFMFPAEEV</sequence>
<dbReference type="Proteomes" id="UP001362999">
    <property type="component" value="Unassembled WGS sequence"/>
</dbReference>
<keyword evidence="6" id="KW-0963">Cytoplasm</keyword>
<dbReference type="PANTHER" id="PTHR41391:SF1">
    <property type="entry name" value="RESTRICTION OF TELOMERE CAPPING PROTEIN 4"/>
    <property type="match status" value="1"/>
</dbReference>
<dbReference type="AlphaFoldDB" id="A0AAW0DVB5"/>
<evidence type="ECO:0000256" key="5">
    <source>
        <dbReference type="ARBA" id="ARBA00015162"/>
    </source>
</evidence>
<comment type="similarity">
    <text evidence="4">Belongs to the RTC4 family.</text>
</comment>
<evidence type="ECO:0000256" key="7">
    <source>
        <dbReference type="ARBA" id="ARBA00023242"/>
    </source>
</evidence>
<evidence type="ECO:0000256" key="3">
    <source>
        <dbReference type="ARBA" id="ARBA00004496"/>
    </source>
</evidence>
<dbReference type="InterPro" id="IPR039024">
    <property type="entry name" value="RTC4"/>
</dbReference>
<dbReference type="EMBL" id="JAWWNJ010000005">
    <property type="protein sequence ID" value="KAK7055478.1"/>
    <property type="molecule type" value="Genomic_DNA"/>
</dbReference>
<comment type="function">
    <text evidence="1">May be involved in a process influencing telomere capping.</text>
</comment>
<evidence type="ECO:0000259" key="9">
    <source>
        <dbReference type="SMART" id="SM01312"/>
    </source>
</evidence>
<feature type="domain" description="Restriction of telomere capping protein 4 C-terminal" evidence="9">
    <location>
        <begin position="194"/>
        <end position="314"/>
    </location>
</feature>
<dbReference type="PANTHER" id="PTHR41391">
    <property type="entry name" value="RESTRICTION OF TELOMERE CAPPING PROTEIN 4"/>
    <property type="match status" value="1"/>
</dbReference>
<accession>A0AAW0DVB5</accession>
<evidence type="ECO:0000256" key="4">
    <source>
        <dbReference type="ARBA" id="ARBA00009461"/>
    </source>
</evidence>
<comment type="subcellular location">
    <subcellularLocation>
        <location evidence="3">Cytoplasm</location>
    </subcellularLocation>
    <subcellularLocation>
        <location evidence="2">Nucleus</location>
    </subcellularLocation>
</comment>
<evidence type="ECO:0000256" key="2">
    <source>
        <dbReference type="ARBA" id="ARBA00004123"/>
    </source>
</evidence>
<keyword evidence="7" id="KW-0539">Nucleus</keyword>
<evidence type="ECO:0000313" key="11">
    <source>
        <dbReference type="Proteomes" id="UP001362999"/>
    </source>
</evidence>
<dbReference type="Pfam" id="PF14474">
    <property type="entry name" value="RTC4"/>
    <property type="match status" value="1"/>
</dbReference>
<comment type="caution">
    <text evidence="10">The sequence shown here is derived from an EMBL/GenBank/DDBJ whole genome shotgun (WGS) entry which is preliminary data.</text>
</comment>
<dbReference type="SMART" id="SM01312">
    <property type="entry name" value="RTC4"/>
    <property type="match status" value="1"/>
</dbReference>
<dbReference type="GO" id="GO:0005737">
    <property type="term" value="C:cytoplasm"/>
    <property type="evidence" value="ECO:0007669"/>
    <property type="project" value="UniProtKB-SubCell"/>
</dbReference>
<dbReference type="GO" id="GO:0005634">
    <property type="term" value="C:nucleus"/>
    <property type="evidence" value="ECO:0007669"/>
    <property type="project" value="UniProtKB-SubCell"/>
</dbReference>
<organism evidence="10 11">
    <name type="scientific">Favolaschia claudopus</name>
    <dbReference type="NCBI Taxonomy" id="2862362"/>
    <lineage>
        <taxon>Eukaryota</taxon>
        <taxon>Fungi</taxon>
        <taxon>Dikarya</taxon>
        <taxon>Basidiomycota</taxon>
        <taxon>Agaricomycotina</taxon>
        <taxon>Agaricomycetes</taxon>
        <taxon>Agaricomycetidae</taxon>
        <taxon>Agaricales</taxon>
        <taxon>Marasmiineae</taxon>
        <taxon>Mycenaceae</taxon>
        <taxon>Favolaschia</taxon>
    </lineage>
</organism>
<feature type="region of interest" description="Disordered" evidence="8">
    <location>
        <begin position="25"/>
        <end position="56"/>
    </location>
</feature>
<reference evidence="10 11" key="1">
    <citation type="journal article" date="2024" name="J Genomics">
        <title>Draft genome sequencing and assembly of Favolaschia claudopus CIRM-BRFM 2984 isolated from oak limbs.</title>
        <authorList>
            <person name="Navarro D."/>
            <person name="Drula E."/>
            <person name="Chaduli D."/>
            <person name="Cazenave R."/>
            <person name="Ahrendt S."/>
            <person name="Wang J."/>
            <person name="Lipzen A."/>
            <person name="Daum C."/>
            <person name="Barry K."/>
            <person name="Grigoriev I.V."/>
            <person name="Favel A."/>
            <person name="Rosso M.N."/>
            <person name="Martin F."/>
        </authorList>
    </citation>
    <scope>NUCLEOTIDE SEQUENCE [LARGE SCALE GENOMIC DNA]</scope>
    <source>
        <strain evidence="10 11">CIRM-BRFM 2984</strain>
    </source>
</reference>
<gene>
    <name evidence="10" type="ORF">R3P38DRAFT_3253535</name>
</gene>
<protein>
    <recommendedName>
        <fullName evidence="5">Restriction of telomere capping protein 4</fullName>
    </recommendedName>
</protein>
<dbReference type="InterPro" id="IPR028094">
    <property type="entry name" value="RTC4_C"/>
</dbReference>
<evidence type="ECO:0000313" key="10">
    <source>
        <dbReference type="EMBL" id="KAK7055478.1"/>
    </source>
</evidence>
<evidence type="ECO:0000256" key="1">
    <source>
        <dbReference type="ARBA" id="ARBA00002738"/>
    </source>
</evidence>